<dbReference type="PROSITE" id="PS50977">
    <property type="entry name" value="HTH_TETR_2"/>
    <property type="match status" value="1"/>
</dbReference>
<organism evidence="6 7">
    <name type="scientific">Sphingomonas alpina</name>
    <dbReference type="NCBI Taxonomy" id="653931"/>
    <lineage>
        <taxon>Bacteria</taxon>
        <taxon>Pseudomonadati</taxon>
        <taxon>Pseudomonadota</taxon>
        <taxon>Alphaproteobacteria</taxon>
        <taxon>Sphingomonadales</taxon>
        <taxon>Sphingomonadaceae</taxon>
        <taxon>Sphingomonas</taxon>
    </lineage>
</organism>
<sequence>MTQPAAAASTDAVVVPKAPPKQARAQQTREHLLDVAGELLAEIGMERISTNLICNRAGVTPPALYRYFEDKYAVIEALGRRLMDRQNEVLVAWMDRYLPQGIDAVNANIEELLRETARVTESEPGGVWIERALHATPKLAHVRIESHRYVTDRQVEAYAPFFPHIPRHVLWRRIRMAVEFGYVTDEMLSEEDSISRDDVFAEAARMLRLVLHGEDKGGSE</sequence>
<evidence type="ECO:0000256" key="2">
    <source>
        <dbReference type="ARBA" id="ARBA00023125"/>
    </source>
</evidence>
<dbReference type="InterPro" id="IPR023772">
    <property type="entry name" value="DNA-bd_HTH_TetR-type_CS"/>
</dbReference>
<keyword evidence="3" id="KW-0804">Transcription</keyword>
<feature type="domain" description="HTH tetR-type" evidence="5">
    <location>
        <begin position="26"/>
        <end position="86"/>
    </location>
</feature>
<dbReference type="InterPro" id="IPR001647">
    <property type="entry name" value="HTH_TetR"/>
</dbReference>
<dbReference type="PANTHER" id="PTHR30055:SF234">
    <property type="entry name" value="HTH-TYPE TRANSCRIPTIONAL REGULATOR BETI"/>
    <property type="match status" value="1"/>
</dbReference>
<keyword evidence="2 4" id="KW-0238">DNA-binding</keyword>
<dbReference type="RefSeq" id="WP_187763936.1">
    <property type="nucleotide sequence ID" value="NZ_CP061038.1"/>
</dbReference>
<feature type="DNA-binding region" description="H-T-H motif" evidence="4">
    <location>
        <begin position="49"/>
        <end position="68"/>
    </location>
</feature>
<dbReference type="InterPro" id="IPR009057">
    <property type="entry name" value="Homeodomain-like_sf"/>
</dbReference>
<dbReference type="GO" id="GO:0000976">
    <property type="term" value="F:transcription cis-regulatory region binding"/>
    <property type="evidence" value="ECO:0007669"/>
    <property type="project" value="TreeGrafter"/>
</dbReference>
<protein>
    <submittedName>
        <fullName evidence="6">TetR/AcrR family transcriptional regulator</fullName>
    </submittedName>
</protein>
<dbReference type="Pfam" id="PF00440">
    <property type="entry name" value="TetR_N"/>
    <property type="match status" value="1"/>
</dbReference>
<accession>A0A7H0LPM8</accession>
<dbReference type="PRINTS" id="PR00455">
    <property type="entry name" value="HTHTETR"/>
</dbReference>
<dbReference type="EMBL" id="CP061038">
    <property type="protein sequence ID" value="QNQ11631.1"/>
    <property type="molecule type" value="Genomic_DNA"/>
</dbReference>
<dbReference type="SUPFAM" id="SSF46689">
    <property type="entry name" value="Homeodomain-like"/>
    <property type="match status" value="1"/>
</dbReference>
<reference evidence="6 7" key="1">
    <citation type="submission" date="2020-09" db="EMBL/GenBank/DDBJ databases">
        <title>Sphingomonas sp., a new species isolated from pork steak.</title>
        <authorList>
            <person name="Heidler von Heilborn D."/>
        </authorList>
    </citation>
    <scope>NUCLEOTIDE SEQUENCE [LARGE SCALE GENOMIC DNA]</scope>
    <source>
        <strain evidence="7">S8-3T</strain>
    </source>
</reference>
<dbReference type="AlphaFoldDB" id="A0A7H0LPM8"/>
<dbReference type="PANTHER" id="PTHR30055">
    <property type="entry name" value="HTH-TYPE TRANSCRIPTIONAL REGULATOR RUTR"/>
    <property type="match status" value="1"/>
</dbReference>
<dbReference type="GO" id="GO:0003700">
    <property type="term" value="F:DNA-binding transcription factor activity"/>
    <property type="evidence" value="ECO:0007669"/>
    <property type="project" value="TreeGrafter"/>
</dbReference>
<keyword evidence="7" id="KW-1185">Reference proteome</keyword>
<keyword evidence="1" id="KW-0805">Transcription regulation</keyword>
<dbReference type="InterPro" id="IPR050109">
    <property type="entry name" value="HTH-type_TetR-like_transc_reg"/>
</dbReference>
<evidence type="ECO:0000313" key="7">
    <source>
        <dbReference type="Proteomes" id="UP000516148"/>
    </source>
</evidence>
<evidence type="ECO:0000256" key="4">
    <source>
        <dbReference type="PROSITE-ProRule" id="PRU00335"/>
    </source>
</evidence>
<name>A0A7H0LPM8_9SPHN</name>
<gene>
    <name evidence="6" type="ORF">H3Z74_11145</name>
</gene>
<evidence type="ECO:0000256" key="1">
    <source>
        <dbReference type="ARBA" id="ARBA00023015"/>
    </source>
</evidence>
<dbReference type="KEGG" id="spap:H3Z74_11145"/>
<evidence type="ECO:0000256" key="3">
    <source>
        <dbReference type="ARBA" id="ARBA00023163"/>
    </source>
</evidence>
<dbReference type="Gene3D" id="1.10.357.10">
    <property type="entry name" value="Tetracycline Repressor, domain 2"/>
    <property type="match status" value="1"/>
</dbReference>
<dbReference type="PROSITE" id="PS01081">
    <property type="entry name" value="HTH_TETR_1"/>
    <property type="match status" value="1"/>
</dbReference>
<evidence type="ECO:0000313" key="6">
    <source>
        <dbReference type="EMBL" id="QNQ11631.1"/>
    </source>
</evidence>
<evidence type="ECO:0000259" key="5">
    <source>
        <dbReference type="PROSITE" id="PS50977"/>
    </source>
</evidence>
<dbReference type="Proteomes" id="UP000516148">
    <property type="component" value="Chromosome"/>
</dbReference>
<proteinExistence type="predicted"/>